<dbReference type="InterPro" id="IPR023696">
    <property type="entry name" value="Ureohydrolase_dom_sf"/>
</dbReference>
<keyword evidence="2 4" id="KW-0479">Metal-binding</keyword>
<evidence type="ECO:0000256" key="5">
    <source>
        <dbReference type="RuleBase" id="RU003684"/>
    </source>
</evidence>
<dbReference type="SUPFAM" id="SSF52768">
    <property type="entry name" value="Arginase/deacetylase"/>
    <property type="match status" value="1"/>
</dbReference>
<evidence type="ECO:0000256" key="3">
    <source>
        <dbReference type="ARBA" id="ARBA00022801"/>
    </source>
</evidence>
<name>A0A1L9B8J9_9BACT</name>
<gene>
    <name evidence="6" type="ORF">BON30_20295</name>
</gene>
<dbReference type="PROSITE" id="PS01053">
    <property type="entry name" value="ARGINASE_1"/>
    <property type="match status" value="1"/>
</dbReference>
<dbReference type="GO" id="GO:0008783">
    <property type="term" value="F:agmatinase activity"/>
    <property type="evidence" value="ECO:0007669"/>
    <property type="project" value="TreeGrafter"/>
</dbReference>
<dbReference type="GO" id="GO:0046872">
    <property type="term" value="F:metal ion binding"/>
    <property type="evidence" value="ECO:0007669"/>
    <property type="project" value="UniProtKB-KW"/>
</dbReference>
<comment type="cofactor">
    <cofactor evidence="4">
        <name>Mn(2+)</name>
        <dbReference type="ChEBI" id="CHEBI:29035"/>
    </cofactor>
    <text evidence="4">Binds 2 manganese ions per subunit.</text>
</comment>
<feature type="binding site" evidence="4">
    <location>
        <position position="137"/>
    </location>
    <ligand>
        <name>Mn(2+)</name>
        <dbReference type="ChEBI" id="CHEBI:29035"/>
        <label>1</label>
    </ligand>
</feature>
<dbReference type="AlphaFoldDB" id="A0A1L9B8J9"/>
<feature type="binding site" evidence="4">
    <location>
        <position position="224"/>
    </location>
    <ligand>
        <name>Mn(2+)</name>
        <dbReference type="ChEBI" id="CHEBI:29035"/>
        <label>1</label>
    </ligand>
</feature>
<evidence type="ECO:0000256" key="4">
    <source>
        <dbReference type="PIRSR" id="PIRSR036979-1"/>
    </source>
</evidence>
<dbReference type="STRING" id="83449.BON30_20295"/>
<evidence type="ECO:0000256" key="2">
    <source>
        <dbReference type="ARBA" id="ARBA00022723"/>
    </source>
</evidence>
<feature type="binding site" evidence="4">
    <location>
        <position position="222"/>
    </location>
    <ligand>
        <name>Mn(2+)</name>
        <dbReference type="ChEBI" id="CHEBI:29035"/>
        <label>1</label>
    </ligand>
</feature>
<keyword evidence="4" id="KW-0464">Manganese</keyword>
<feature type="binding site" evidence="4">
    <location>
        <position position="135"/>
    </location>
    <ligand>
        <name>Mn(2+)</name>
        <dbReference type="ChEBI" id="CHEBI:29035"/>
        <label>1</label>
    </ligand>
</feature>
<keyword evidence="7" id="KW-1185">Reference proteome</keyword>
<dbReference type="PANTHER" id="PTHR11358">
    <property type="entry name" value="ARGINASE/AGMATINASE"/>
    <property type="match status" value="1"/>
</dbReference>
<dbReference type="PANTHER" id="PTHR11358:SF26">
    <property type="entry name" value="GUANIDINO ACID HYDROLASE, MITOCHONDRIAL"/>
    <property type="match status" value="1"/>
</dbReference>
<dbReference type="Proteomes" id="UP000182229">
    <property type="component" value="Unassembled WGS sequence"/>
</dbReference>
<dbReference type="EMBL" id="MPIN01000005">
    <property type="protein sequence ID" value="OJH38586.1"/>
    <property type="molecule type" value="Genomic_DNA"/>
</dbReference>
<dbReference type="InterPro" id="IPR006035">
    <property type="entry name" value="Ureohydrolase"/>
</dbReference>
<sequence length="299" mass="32574">MSSPLLQFATCADERQARTVLFGANTQGAGFSESARGKSGEPRSLFSADFVREADNESPSLTESLADGASVFDAGNLALHGLPVEAQMARARARFLEVFQRGQRAVALGGDHLLKYAAFSAVSAAFEDCGIVYLDAHPDCALEERLFFGSILHHAWQLPHVRPDRTSLLALRQVNAREREGLRHWKPGIVHALEFCERGLPAVLESLVAQLGPVRRVFVSVDLDGLAPHEVPAVEAPYPGGPTLREILVVLRALAERYELVGMDISEFIPEVDPVKLTALAAARLAKEFALLPPPRNQR</sequence>
<comment type="caution">
    <text evidence="6">The sequence shown here is derived from an EMBL/GenBank/DDBJ whole genome shotgun (WGS) entry which is preliminary data.</text>
</comment>
<evidence type="ECO:0008006" key="8">
    <source>
        <dbReference type="Google" id="ProtNLM"/>
    </source>
</evidence>
<keyword evidence="3 5" id="KW-0378">Hydrolase</keyword>
<proteinExistence type="inferred from homology"/>
<protein>
    <recommendedName>
        <fullName evidence="8">Arginase</fullName>
    </recommendedName>
</protein>
<dbReference type="PIRSF" id="PIRSF036979">
    <property type="entry name" value="Arginase"/>
    <property type="match status" value="1"/>
</dbReference>
<dbReference type="PROSITE" id="PS51409">
    <property type="entry name" value="ARGINASE_2"/>
    <property type="match status" value="1"/>
</dbReference>
<reference evidence="7" key="1">
    <citation type="submission" date="2016-11" db="EMBL/GenBank/DDBJ databases">
        <authorList>
            <person name="Shukria A."/>
            <person name="Stevens D.C."/>
        </authorList>
    </citation>
    <scope>NUCLEOTIDE SEQUENCE [LARGE SCALE GENOMIC DNA]</scope>
    <source>
        <strain evidence="7">Cbfe23</strain>
    </source>
</reference>
<dbReference type="GO" id="GO:0033389">
    <property type="term" value="P:putrescine biosynthetic process from arginine, via agmatine"/>
    <property type="evidence" value="ECO:0007669"/>
    <property type="project" value="TreeGrafter"/>
</dbReference>
<dbReference type="Pfam" id="PF00491">
    <property type="entry name" value="Arginase"/>
    <property type="match status" value="1"/>
</dbReference>
<evidence type="ECO:0000313" key="6">
    <source>
        <dbReference type="EMBL" id="OJH38586.1"/>
    </source>
</evidence>
<evidence type="ECO:0000256" key="1">
    <source>
        <dbReference type="ARBA" id="ARBA00009227"/>
    </source>
</evidence>
<comment type="similarity">
    <text evidence="1">Belongs to the arginase family. Agmatinase subfamily.</text>
</comment>
<feature type="binding site" evidence="4">
    <location>
        <position position="139"/>
    </location>
    <ligand>
        <name>Mn(2+)</name>
        <dbReference type="ChEBI" id="CHEBI:29035"/>
        <label>1</label>
    </ligand>
</feature>
<evidence type="ECO:0000313" key="7">
    <source>
        <dbReference type="Proteomes" id="UP000182229"/>
    </source>
</evidence>
<dbReference type="RefSeq" id="WP_071900034.1">
    <property type="nucleotide sequence ID" value="NZ_MPIN01000005.1"/>
</dbReference>
<dbReference type="OrthoDB" id="9789727at2"/>
<accession>A0A1L9B8J9</accession>
<dbReference type="InterPro" id="IPR020855">
    <property type="entry name" value="Ureohydrolase_Mn_BS"/>
</dbReference>
<reference evidence="6 7" key="2">
    <citation type="submission" date="2016-12" db="EMBL/GenBank/DDBJ databases">
        <title>Draft Genome Sequence of Cystobacter ferrugineus Strain Cbfe23.</title>
        <authorList>
            <person name="Akbar S."/>
            <person name="Dowd S.E."/>
            <person name="Stevens D.C."/>
        </authorList>
    </citation>
    <scope>NUCLEOTIDE SEQUENCE [LARGE SCALE GENOMIC DNA]</scope>
    <source>
        <strain evidence="6 7">Cbfe23</strain>
    </source>
</reference>
<feature type="binding site" evidence="4">
    <location>
        <position position="112"/>
    </location>
    <ligand>
        <name>Mn(2+)</name>
        <dbReference type="ChEBI" id="CHEBI:29035"/>
        <label>1</label>
    </ligand>
</feature>
<dbReference type="Gene3D" id="3.40.800.10">
    <property type="entry name" value="Ureohydrolase domain"/>
    <property type="match status" value="1"/>
</dbReference>
<organism evidence="6 7">
    <name type="scientific">Cystobacter ferrugineus</name>
    <dbReference type="NCBI Taxonomy" id="83449"/>
    <lineage>
        <taxon>Bacteria</taxon>
        <taxon>Pseudomonadati</taxon>
        <taxon>Myxococcota</taxon>
        <taxon>Myxococcia</taxon>
        <taxon>Myxococcales</taxon>
        <taxon>Cystobacterineae</taxon>
        <taxon>Archangiaceae</taxon>
        <taxon>Cystobacter</taxon>
    </lineage>
</organism>